<dbReference type="GO" id="GO:0042555">
    <property type="term" value="C:MCM complex"/>
    <property type="evidence" value="ECO:0007669"/>
    <property type="project" value="TreeGrafter"/>
</dbReference>
<keyword evidence="1 4" id="KW-0547">Nucleotide-binding</keyword>
<dbReference type="OMA" id="MECSMQV"/>
<dbReference type="GO" id="GO:0003697">
    <property type="term" value="F:single-stranded DNA binding"/>
    <property type="evidence" value="ECO:0007669"/>
    <property type="project" value="TreeGrafter"/>
</dbReference>
<dbReference type="PROSITE" id="PS50051">
    <property type="entry name" value="MCM_2"/>
    <property type="match status" value="1"/>
</dbReference>
<dbReference type="GO" id="GO:0000727">
    <property type="term" value="P:double-strand break repair via break-induced replication"/>
    <property type="evidence" value="ECO:0007669"/>
    <property type="project" value="TreeGrafter"/>
</dbReference>
<comment type="similarity">
    <text evidence="4">Belongs to the MCM family.</text>
</comment>
<gene>
    <name evidence="7" type="ORF">PGLA1383_LOCUS44843</name>
</gene>
<dbReference type="PRINTS" id="PR01657">
    <property type="entry name" value="MCMFAMILY"/>
</dbReference>
<dbReference type="SMART" id="SM00350">
    <property type="entry name" value="MCM"/>
    <property type="match status" value="1"/>
</dbReference>
<reference evidence="7" key="1">
    <citation type="submission" date="2021-02" db="EMBL/GenBank/DDBJ databases">
        <authorList>
            <person name="Dougan E. K."/>
            <person name="Rhodes N."/>
            <person name="Thang M."/>
            <person name="Chan C."/>
        </authorList>
    </citation>
    <scope>NUCLEOTIDE SEQUENCE</scope>
</reference>
<dbReference type="GO" id="GO:0005524">
    <property type="term" value="F:ATP binding"/>
    <property type="evidence" value="ECO:0007669"/>
    <property type="project" value="UniProtKB-KW"/>
</dbReference>
<evidence type="ECO:0000313" key="8">
    <source>
        <dbReference type="Proteomes" id="UP000654075"/>
    </source>
</evidence>
<dbReference type="GO" id="GO:1902969">
    <property type="term" value="P:mitotic DNA replication"/>
    <property type="evidence" value="ECO:0007669"/>
    <property type="project" value="TreeGrafter"/>
</dbReference>
<dbReference type="InterPro" id="IPR027417">
    <property type="entry name" value="P-loop_NTPase"/>
</dbReference>
<dbReference type="EMBL" id="CAJNNV010029353">
    <property type="protein sequence ID" value="CAE8628171.1"/>
    <property type="molecule type" value="Genomic_DNA"/>
</dbReference>
<dbReference type="Pfam" id="PF17855">
    <property type="entry name" value="MCM_lid"/>
    <property type="match status" value="1"/>
</dbReference>
<keyword evidence="8" id="KW-1185">Reference proteome</keyword>
<dbReference type="PANTHER" id="PTHR11630:SF43">
    <property type="entry name" value="DNA REPLICATION LICENSING FACTOR MCM6"/>
    <property type="match status" value="1"/>
</dbReference>
<dbReference type="SUPFAM" id="SSF52540">
    <property type="entry name" value="P-loop containing nucleoside triphosphate hydrolases"/>
    <property type="match status" value="1"/>
</dbReference>
<evidence type="ECO:0000256" key="1">
    <source>
        <dbReference type="ARBA" id="ARBA00022741"/>
    </source>
</evidence>
<feature type="domain" description="MCM C-terminal AAA(+) ATPase" evidence="6">
    <location>
        <begin position="5"/>
        <end position="216"/>
    </location>
</feature>
<evidence type="ECO:0000256" key="5">
    <source>
        <dbReference type="SAM" id="MobiDB-lite"/>
    </source>
</evidence>
<name>A0A813GMC0_POLGL</name>
<dbReference type="GO" id="GO:0005634">
    <property type="term" value="C:nucleus"/>
    <property type="evidence" value="ECO:0007669"/>
    <property type="project" value="TreeGrafter"/>
</dbReference>
<dbReference type="Gene3D" id="3.40.50.300">
    <property type="entry name" value="P-loop containing nucleotide triphosphate hydrolases"/>
    <property type="match status" value="1"/>
</dbReference>
<dbReference type="OrthoDB" id="1744952at2759"/>
<protein>
    <recommendedName>
        <fullName evidence="6">MCM C-terminal AAA(+) ATPase domain-containing protein</fullName>
    </recommendedName>
</protein>
<comment type="caution">
    <text evidence="7">The sequence shown here is derived from an EMBL/GenBank/DDBJ whole genome shotgun (WGS) entry which is preliminary data.</text>
</comment>
<keyword evidence="2 4" id="KW-0067">ATP-binding</keyword>
<evidence type="ECO:0000256" key="3">
    <source>
        <dbReference type="ARBA" id="ARBA00023125"/>
    </source>
</evidence>
<evidence type="ECO:0000256" key="4">
    <source>
        <dbReference type="RuleBase" id="RU004070"/>
    </source>
</evidence>
<dbReference type="AlphaFoldDB" id="A0A813GMC0"/>
<keyword evidence="3 4" id="KW-0238">DNA-binding</keyword>
<dbReference type="InterPro" id="IPR041562">
    <property type="entry name" value="MCM_lid"/>
</dbReference>
<dbReference type="InterPro" id="IPR001208">
    <property type="entry name" value="MCM_dom"/>
</dbReference>
<sequence>MSAISLDRLAGSVAPSVCGQQRAKKGLLLMMLGGVAKGSKSSVVARGTIHVCLHGEPETAKSRLLQWAALVLPHSVYVSGATSSAAGLTAAIIKDDSGQNSVAGGALVQASGGICCIDNFEAMAKRDQAAIREVMDQQSITLSKAGLHAKLGAPTSVLVAYTVSEVKEGQASFGRKRNFSQQEAGLSGHLLSGFDLVLAMPQSGEEVPDEDIARHILGMASGSKQAPPDLSLSDFQRYIRIARAIEPTLSPEAQQRLTNCYTELRRDFGCGANPRHLESLIRLSEAVARGCFSEEVQVPHVSEAFELLHCSLQAAACVQRLEGQGTPGTAAGSQGRYNNNNNNNSQGRSAANPKRQRCGGA</sequence>
<evidence type="ECO:0000259" key="6">
    <source>
        <dbReference type="PROSITE" id="PS50051"/>
    </source>
</evidence>
<proteinExistence type="inferred from homology"/>
<dbReference type="GO" id="GO:1990518">
    <property type="term" value="F:single-stranded 3'-5' DNA helicase activity"/>
    <property type="evidence" value="ECO:0007669"/>
    <property type="project" value="TreeGrafter"/>
</dbReference>
<organism evidence="7 8">
    <name type="scientific">Polarella glacialis</name>
    <name type="common">Dinoflagellate</name>
    <dbReference type="NCBI Taxonomy" id="89957"/>
    <lineage>
        <taxon>Eukaryota</taxon>
        <taxon>Sar</taxon>
        <taxon>Alveolata</taxon>
        <taxon>Dinophyceae</taxon>
        <taxon>Suessiales</taxon>
        <taxon>Suessiaceae</taxon>
        <taxon>Polarella</taxon>
    </lineage>
</organism>
<dbReference type="PANTHER" id="PTHR11630">
    <property type="entry name" value="DNA REPLICATION LICENSING FACTOR MCM FAMILY MEMBER"/>
    <property type="match status" value="1"/>
</dbReference>
<dbReference type="Proteomes" id="UP000654075">
    <property type="component" value="Unassembled WGS sequence"/>
</dbReference>
<dbReference type="InterPro" id="IPR031327">
    <property type="entry name" value="MCM"/>
</dbReference>
<dbReference type="Pfam" id="PF00493">
    <property type="entry name" value="MCM"/>
    <property type="match status" value="1"/>
</dbReference>
<evidence type="ECO:0000256" key="2">
    <source>
        <dbReference type="ARBA" id="ARBA00022840"/>
    </source>
</evidence>
<evidence type="ECO:0000313" key="7">
    <source>
        <dbReference type="EMBL" id="CAE8628171.1"/>
    </source>
</evidence>
<feature type="region of interest" description="Disordered" evidence="5">
    <location>
        <begin position="324"/>
        <end position="361"/>
    </location>
</feature>
<accession>A0A813GMC0</accession>